<accession>A0A0P9KDL5</accession>
<dbReference type="AlphaFoldDB" id="A0A0P9KDL5"/>
<dbReference type="Proteomes" id="UP000278587">
    <property type="component" value="Unassembled WGS sequence"/>
</dbReference>
<proteinExistence type="predicted"/>
<comment type="caution">
    <text evidence="1">The sequence shown here is derived from an EMBL/GenBank/DDBJ whole genome shotgun (WGS) entry which is preliminary data.</text>
</comment>
<evidence type="ECO:0000313" key="1">
    <source>
        <dbReference type="EMBL" id="RMM06802.1"/>
    </source>
</evidence>
<sequence>MIPRKGWLRRRLEAGMIRIAARILIGRNVQRSAVVSRRDNNDMWYMAEQLEGIAERISCQYP</sequence>
<protein>
    <submittedName>
        <fullName evidence="1">Uncharacterized protein</fullName>
    </submittedName>
</protein>
<gene>
    <name evidence="1" type="ORF">ALQ84_02508</name>
</gene>
<reference evidence="1 2" key="1">
    <citation type="submission" date="2018-08" db="EMBL/GenBank/DDBJ databases">
        <title>Recombination of ecologically and evolutionarily significant loci maintains genetic cohesion in the Pseudomonas syringae species complex.</title>
        <authorList>
            <person name="Dillon M."/>
            <person name="Thakur S."/>
            <person name="Almeida R.N.D."/>
            <person name="Weir B.S."/>
            <person name="Guttman D.S."/>
        </authorList>
    </citation>
    <scope>NUCLEOTIDE SEQUENCE [LARGE SCALE GENOMIC DNA]</scope>
    <source>
        <strain evidence="1 2">ICMP 4086</strain>
    </source>
</reference>
<name>A0A0P9KDL5_9PSED</name>
<organism evidence="1 2">
    <name type="scientific">Pseudomonas caricapapayae</name>
    <dbReference type="NCBI Taxonomy" id="46678"/>
    <lineage>
        <taxon>Bacteria</taxon>
        <taxon>Pseudomonadati</taxon>
        <taxon>Pseudomonadota</taxon>
        <taxon>Gammaproteobacteria</taxon>
        <taxon>Pseudomonadales</taxon>
        <taxon>Pseudomonadaceae</taxon>
        <taxon>Pseudomonas</taxon>
    </lineage>
</organism>
<dbReference type="RefSeq" id="WP_162491670.1">
    <property type="nucleotide sequence ID" value="NZ_LJPW01000058.1"/>
</dbReference>
<evidence type="ECO:0000313" key="2">
    <source>
        <dbReference type="Proteomes" id="UP000278587"/>
    </source>
</evidence>
<dbReference type="EMBL" id="RBOC01000151">
    <property type="protein sequence ID" value="RMM06802.1"/>
    <property type="molecule type" value="Genomic_DNA"/>
</dbReference>